<evidence type="ECO:0000256" key="4">
    <source>
        <dbReference type="ARBA" id="ARBA00022707"/>
    </source>
</evidence>
<feature type="compositionally biased region" description="Pro residues" evidence="10">
    <location>
        <begin position="45"/>
        <end position="58"/>
    </location>
</feature>
<evidence type="ECO:0000256" key="8">
    <source>
        <dbReference type="ARBA" id="ARBA00038407"/>
    </source>
</evidence>
<name>A0A493TP14_ANAPP</name>
<dbReference type="OMA" id="RTEHPQC"/>
<keyword evidence="12" id="KW-1185">Reference proteome</keyword>
<dbReference type="InterPro" id="IPR051293">
    <property type="entry name" value="MTUS1/CCDC69"/>
</dbReference>
<dbReference type="GO" id="GO:0005737">
    <property type="term" value="C:cytoplasm"/>
    <property type="evidence" value="ECO:0007669"/>
    <property type="project" value="TreeGrafter"/>
</dbReference>
<dbReference type="PANTHER" id="PTHR24200">
    <property type="entry name" value="TOUCAN, ISOFORM A"/>
    <property type="match status" value="1"/>
</dbReference>
<evidence type="ECO:0000313" key="12">
    <source>
        <dbReference type="Proteomes" id="UP000016666"/>
    </source>
</evidence>
<dbReference type="GO" id="GO:0030496">
    <property type="term" value="C:midbody"/>
    <property type="evidence" value="ECO:0007669"/>
    <property type="project" value="UniProtKB-SubCell"/>
</dbReference>
<accession>A0A493TP14</accession>
<evidence type="ECO:0000256" key="6">
    <source>
        <dbReference type="ARBA" id="ARBA00023212"/>
    </source>
</evidence>
<gene>
    <name evidence="11" type="primary">CCDC69</name>
</gene>
<sequence length="514" mass="55940">MCCPSGPCSKSQDFHPEKGTLAPHPAFGALRDAQEGLPHSTRTTPKPPLPPAHPPPATSPKTQHLPKPPPHDPKLDGMTAKPGAGAAFTPQPFIPGWGAHRDNPPRCGAPLSSRSIPEMRPQGQPRGRAGGGAGRGERCPLLGGAEHPLPALPASSLGDFCYFLFLFFFSFSAGTAPEEAVGRGRGGPGGGDAAPRAPRLSGSGRGLSMGCTGSALRCCPKRQLKAQQGPASQELTALKTENASAGPRHGAGQEKAALRDGQGTEAAQLLQGREEEEEERLRGAPGTEAEGPRGVGTQVEKGKAVELKEQLSERFEALRREHEETLQELRRAHEQEKLLLAETHHRSQEALQETVEALRAQLKSFQERMKRVEESLLSRDYKKHIEEHGSPSPFWEQELESLHFVIEMKNEHIHGLDKKLLNLETVAERNLLLEEKLKTLQQENEDLQARTQNHLVMTRQLSEELLAARGALEKEAQLREQARREKEELLYRVLNGGDGSPFPIAAGDVPLIAT</sequence>
<dbReference type="PANTHER" id="PTHR24200:SF6">
    <property type="entry name" value="COILED-COIL DOMAIN-CONTAINING PROTEIN 69"/>
    <property type="match status" value="1"/>
</dbReference>
<dbReference type="GO" id="GO:0005634">
    <property type="term" value="C:nucleus"/>
    <property type="evidence" value="ECO:0007669"/>
    <property type="project" value="TreeGrafter"/>
</dbReference>
<evidence type="ECO:0000256" key="2">
    <source>
        <dbReference type="ARBA" id="ARBA00004214"/>
    </source>
</evidence>
<comment type="similarity">
    <text evidence="8">Belongs to the CCDC69 family.</text>
</comment>
<proteinExistence type="inferred from homology"/>
<feature type="compositionally biased region" description="Low complexity" evidence="10">
    <location>
        <begin position="193"/>
        <end position="205"/>
    </location>
</feature>
<reference evidence="11 12" key="1">
    <citation type="submission" date="2017-10" db="EMBL/GenBank/DDBJ databases">
        <title>A new Pekin duck reference genome.</title>
        <authorList>
            <person name="Hou Z.-C."/>
            <person name="Zhou Z.-K."/>
            <person name="Zhu F."/>
            <person name="Hou S.-S."/>
        </authorList>
    </citation>
    <scope>NUCLEOTIDE SEQUENCE [LARGE SCALE GENOMIC DNA]</scope>
</reference>
<dbReference type="Ensembl" id="ENSAPLT00000036038.1">
    <property type="protein sequence ID" value="ENSAPLP00000027559.1"/>
    <property type="gene ID" value="ENSAPLG00000022330.1"/>
</dbReference>
<protein>
    <submittedName>
        <fullName evidence="11">Coiled-coil domain containing 69</fullName>
    </submittedName>
</protein>
<dbReference type="AlphaFoldDB" id="A0A493TP14"/>
<organism evidence="11 12">
    <name type="scientific">Anas platyrhynchos platyrhynchos</name>
    <name type="common">Northern mallard</name>
    <dbReference type="NCBI Taxonomy" id="8840"/>
    <lineage>
        <taxon>Eukaryota</taxon>
        <taxon>Metazoa</taxon>
        <taxon>Chordata</taxon>
        <taxon>Craniata</taxon>
        <taxon>Vertebrata</taxon>
        <taxon>Euteleostomi</taxon>
        <taxon>Archelosauria</taxon>
        <taxon>Archosauria</taxon>
        <taxon>Dinosauria</taxon>
        <taxon>Saurischia</taxon>
        <taxon>Theropoda</taxon>
        <taxon>Coelurosauria</taxon>
        <taxon>Aves</taxon>
        <taxon>Neognathae</taxon>
        <taxon>Galloanserae</taxon>
        <taxon>Anseriformes</taxon>
        <taxon>Anatidae</taxon>
        <taxon>Anatinae</taxon>
        <taxon>Anas</taxon>
    </lineage>
</organism>
<feature type="coiled-coil region" evidence="9">
    <location>
        <begin position="423"/>
        <end position="492"/>
    </location>
</feature>
<keyword evidence="6" id="KW-0206">Cytoskeleton</keyword>
<reference evidence="11" key="3">
    <citation type="submission" date="2025-09" db="UniProtKB">
        <authorList>
            <consortium name="Ensembl"/>
        </authorList>
    </citation>
    <scope>IDENTIFICATION</scope>
</reference>
<evidence type="ECO:0000313" key="11">
    <source>
        <dbReference type="Ensembl" id="ENSAPLP00000027559.1"/>
    </source>
</evidence>
<evidence type="ECO:0000256" key="1">
    <source>
        <dbReference type="ARBA" id="ARBA00004186"/>
    </source>
</evidence>
<keyword evidence="5 9" id="KW-0175">Coiled coil</keyword>
<dbReference type="GeneTree" id="ENSGT00950000183026"/>
<keyword evidence="4" id="KW-0519">Myristate</keyword>
<evidence type="ECO:0000256" key="9">
    <source>
        <dbReference type="SAM" id="Coils"/>
    </source>
</evidence>
<feature type="region of interest" description="Disordered" evidence="10">
    <location>
        <begin position="179"/>
        <end position="205"/>
    </location>
</feature>
<keyword evidence="3" id="KW-0963">Cytoplasm</keyword>
<comment type="subcellular location">
    <subcellularLocation>
        <location evidence="1">Cytoplasm</location>
        <location evidence="1">Cytoskeleton</location>
        <location evidence="1">Spindle</location>
    </subcellularLocation>
    <subcellularLocation>
        <location evidence="2">Midbody</location>
    </subcellularLocation>
</comment>
<evidence type="ECO:0000256" key="7">
    <source>
        <dbReference type="ARBA" id="ARBA00023288"/>
    </source>
</evidence>
<dbReference type="STRING" id="8840.ENSAPLP00000027559"/>
<evidence type="ECO:0000256" key="10">
    <source>
        <dbReference type="SAM" id="MobiDB-lite"/>
    </source>
</evidence>
<feature type="compositionally biased region" description="Gly residues" evidence="10">
    <location>
        <begin position="183"/>
        <end position="192"/>
    </location>
</feature>
<feature type="region of interest" description="Disordered" evidence="10">
    <location>
        <begin position="241"/>
        <end position="304"/>
    </location>
</feature>
<dbReference type="GO" id="GO:0005819">
    <property type="term" value="C:spindle"/>
    <property type="evidence" value="ECO:0007669"/>
    <property type="project" value="UniProtKB-SubCell"/>
</dbReference>
<reference evidence="11" key="2">
    <citation type="submission" date="2025-08" db="UniProtKB">
        <authorList>
            <consortium name="Ensembl"/>
        </authorList>
    </citation>
    <scope>IDENTIFICATION</scope>
</reference>
<keyword evidence="7" id="KW-0449">Lipoprotein</keyword>
<dbReference type="Proteomes" id="UP000016666">
    <property type="component" value="Chromosome 14"/>
</dbReference>
<evidence type="ECO:0000256" key="3">
    <source>
        <dbReference type="ARBA" id="ARBA00022490"/>
    </source>
</evidence>
<evidence type="ECO:0000256" key="5">
    <source>
        <dbReference type="ARBA" id="ARBA00023054"/>
    </source>
</evidence>
<dbReference type="GO" id="GO:0008017">
    <property type="term" value="F:microtubule binding"/>
    <property type="evidence" value="ECO:0007669"/>
    <property type="project" value="TreeGrafter"/>
</dbReference>
<feature type="region of interest" description="Disordered" evidence="10">
    <location>
        <begin position="1"/>
        <end position="137"/>
    </location>
</feature>